<dbReference type="InterPro" id="IPR005764">
    <property type="entry name" value="Ade_phspho_trans"/>
</dbReference>
<reference evidence="13 14" key="1">
    <citation type="submission" date="2023-06" db="EMBL/GenBank/DDBJ databases">
        <title>Identification and characterization of horizontal gene transfer across gut microbiota members of farm animals based on homology search.</title>
        <authorList>
            <person name="Schwarzerova J."/>
            <person name="Nykrynova M."/>
            <person name="Jureckova K."/>
            <person name="Cejkova D."/>
            <person name="Rychlik I."/>
        </authorList>
    </citation>
    <scope>NUCLEOTIDE SEQUENCE [LARGE SCALE GENOMIC DNA]</scope>
    <source>
        <strain evidence="13 14">153_Feed</strain>
    </source>
</reference>
<dbReference type="Proteomes" id="UP001529256">
    <property type="component" value="Unassembled WGS sequence"/>
</dbReference>
<protein>
    <recommendedName>
        <fullName evidence="6 11">Adenine phosphoribosyltransferase</fullName>
        <shortName evidence="11">APRT</shortName>
        <ecNumber evidence="6 11">2.4.2.7</ecNumber>
    </recommendedName>
</protein>
<evidence type="ECO:0000256" key="4">
    <source>
        <dbReference type="ARBA" id="ARBA00004659"/>
    </source>
</evidence>
<comment type="subcellular location">
    <subcellularLocation>
        <location evidence="3 11">Cytoplasm</location>
    </subcellularLocation>
</comment>
<comment type="caution">
    <text evidence="13">The sequence shown here is derived from an EMBL/GenBank/DDBJ whole genome shotgun (WGS) entry which is preliminary data.</text>
</comment>
<dbReference type="InterPro" id="IPR029057">
    <property type="entry name" value="PRTase-like"/>
</dbReference>
<reference evidence="14" key="2">
    <citation type="submission" date="2023-06" db="EMBL/GenBank/DDBJ databases">
        <title>Identification and characterization of horizontal gene transfer across gut microbiota members of farm animals based on homology search.</title>
        <authorList>
            <person name="Zeman M."/>
            <person name="Kubasova T."/>
            <person name="Jahodarova E."/>
            <person name="Nykrynova M."/>
            <person name="Rychlik I."/>
        </authorList>
    </citation>
    <scope>NUCLEOTIDE SEQUENCE [LARGE SCALE GENOMIC DNA]</scope>
    <source>
        <strain evidence="14">153_Feed</strain>
    </source>
</reference>
<dbReference type="InterPro" id="IPR000836">
    <property type="entry name" value="PRTase_dom"/>
</dbReference>
<comment type="catalytic activity">
    <reaction evidence="1 11">
        <text>AMP + diphosphate = 5-phospho-alpha-D-ribose 1-diphosphate + adenine</text>
        <dbReference type="Rhea" id="RHEA:16609"/>
        <dbReference type="ChEBI" id="CHEBI:16708"/>
        <dbReference type="ChEBI" id="CHEBI:33019"/>
        <dbReference type="ChEBI" id="CHEBI:58017"/>
        <dbReference type="ChEBI" id="CHEBI:456215"/>
        <dbReference type="EC" id="2.4.2.7"/>
    </reaction>
</comment>
<dbReference type="PANTHER" id="PTHR32315:SF3">
    <property type="entry name" value="ADENINE PHOSPHORIBOSYLTRANSFERASE"/>
    <property type="match status" value="1"/>
</dbReference>
<evidence type="ECO:0000256" key="3">
    <source>
        <dbReference type="ARBA" id="ARBA00004496"/>
    </source>
</evidence>
<evidence type="ECO:0000256" key="2">
    <source>
        <dbReference type="ARBA" id="ARBA00003968"/>
    </source>
</evidence>
<accession>A0ABT7V326</accession>
<evidence type="ECO:0000256" key="1">
    <source>
        <dbReference type="ARBA" id="ARBA00000868"/>
    </source>
</evidence>
<comment type="function">
    <text evidence="2 11">Catalyzes a salvage reaction resulting in the formation of AMP, that is energically less costly than de novo synthesis.</text>
</comment>
<organism evidence="13 14">
    <name type="scientific">Thermophilibacter provencensis</name>
    <dbReference type="NCBI Taxonomy" id="1852386"/>
    <lineage>
        <taxon>Bacteria</taxon>
        <taxon>Bacillati</taxon>
        <taxon>Actinomycetota</taxon>
        <taxon>Coriobacteriia</taxon>
        <taxon>Coriobacteriales</taxon>
        <taxon>Atopobiaceae</taxon>
        <taxon>Thermophilibacter</taxon>
    </lineage>
</organism>
<evidence type="ECO:0000256" key="7">
    <source>
        <dbReference type="ARBA" id="ARBA00022490"/>
    </source>
</evidence>
<evidence type="ECO:0000313" key="14">
    <source>
        <dbReference type="Proteomes" id="UP001529256"/>
    </source>
</evidence>
<reference evidence="13 14" key="3">
    <citation type="submission" date="2023-06" db="EMBL/GenBank/DDBJ databases">
        <authorList>
            <person name="Zeman M."/>
            <person name="Kubasova T."/>
            <person name="Jahodarova E."/>
            <person name="Nykrynova M."/>
            <person name="Rychlik I."/>
        </authorList>
    </citation>
    <scope>NUCLEOTIDE SEQUENCE [LARGE SCALE GENOMIC DNA]</scope>
    <source>
        <strain evidence="13 14">153_Feed</strain>
    </source>
</reference>
<evidence type="ECO:0000256" key="6">
    <source>
        <dbReference type="ARBA" id="ARBA00011893"/>
    </source>
</evidence>
<feature type="domain" description="Phosphoribosyltransferase" evidence="12">
    <location>
        <begin position="33"/>
        <end position="151"/>
    </location>
</feature>
<dbReference type="EMBL" id="JAUDEA010000005">
    <property type="protein sequence ID" value="MDM8271000.1"/>
    <property type="molecule type" value="Genomic_DNA"/>
</dbReference>
<dbReference type="InterPro" id="IPR050054">
    <property type="entry name" value="UPRTase/APRTase"/>
</dbReference>
<dbReference type="NCBIfam" id="TIGR01090">
    <property type="entry name" value="apt"/>
    <property type="match status" value="1"/>
</dbReference>
<comment type="pathway">
    <text evidence="4 11">Purine metabolism; AMP biosynthesis via salvage pathway; AMP from adenine: step 1/1.</text>
</comment>
<keyword evidence="8 11" id="KW-0328">Glycosyltransferase</keyword>
<keyword evidence="9 11" id="KW-0808">Transferase</keyword>
<dbReference type="Pfam" id="PF00156">
    <property type="entry name" value="Pribosyltran"/>
    <property type="match status" value="1"/>
</dbReference>
<evidence type="ECO:0000256" key="9">
    <source>
        <dbReference type="ARBA" id="ARBA00022679"/>
    </source>
</evidence>
<evidence type="ECO:0000256" key="11">
    <source>
        <dbReference type="HAMAP-Rule" id="MF_00004"/>
    </source>
</evidence>
<dbReference type="HAMAP" id="MF_00004">
    <property type="entry name" value="Aden_phosphoribosyltr"/>
    <property type="match status" value="1"/>
</dbReference>
<dbReference type="NCBIfam" id="NF002634">
    <property type="entry name" value="PRK02304.1-3"/>
    <property type="match status" value="1"/>
</dbReference>
<evidence type="ECO:0000256" key="5">
    <source>
        <dbReference type="ARBA" id="ARBA00008391"/>
    </source>
</evidence>
<sequence>MTDFDFESRIVDIPDYPEPGVVFKDITPLFDDPEALRAVVDSVADHFANAGITKVVGAEARGFLVGAPVAYRLGCGFVPARKPGKLPREVFSQSYSLEYGTDEIQIHKDALTSEDRVLIVDDLVATGGTAIASAQLVEQSGAAVAGFAFILELSFLKPRHLIAEKYPQEVFSLVKVG</sequence>
<keyword evidence="10 11" id="KW-0660">Purine salvage</keyword>
<proteinExistence type="inferred from homology"/>
<keyword evidence="14" id="KW-1185">Reference proteome</keyword>
<evidence type="ECO:0000313" key="13">
    <source>
        <dbReference type="EMBL" id="MDM8271000.1"/>
    </source>
</evidence>
<name>A0ABT7V326_9ACTN</name>
<dbReference type="NCBIfam" id="NF002636">
    <property type="entry name" value="PRK02304.1-5"/>
    <property type="match status" value="1"/>
</dbReference>
<dbReference type="SUPFAM" id="SSF53271">
    <property type="entry name" value="PRTase-like"/>
    <property type="match status" value="1"/>
</dbReference>
<evidence type="ECO:0000259" key="12">
    <source>
        <dbReference type="Pfam" id="PF00156"/>
    </source>
</evidence>
<dbReference type="PANTHER" id="PTHR32315">
    <property type="entry name" value="ADENINE PHOSPHORIBOSYLTRANSFERASE"/>
    <property type="match status" value="1"/>
</dbReference>
<gene>
    <name evidence="11" type="primary">apt</name>
    <name evidence="13" type="ORF">QUW25_04860</name>
</gene>
<keyword evidence="7 11" id="KW-0963">Cytoplasm</keyword>
<comment type="similarity">
    <text evidence="5 11">Belongs to the purine/pyrimidine phosphoribosyltransferase family.</text>
</comment>
<dbReference type="GO" id="GO:0003999">
    <property type="term" value="F:adenine phosphoribosyltransferase activity"/>
    <property type="evidence" value="ECO:0007669"/>
    <property type="project" value="UniProtKB-EC"/>
</dbReference>
<dbReference type="EC" id="2.4.2.7" evidence="6 11"/>
<evidence type="ECO:0000256" key="10">
    <source>
        <dbReference type="ARBA" id="ARBA00022726"/>
    </source>
</evidence>
<dbReference type="Gene3D" id="3.40.50.2020">
    <property type="match status" value="1"/>
</dbReference>
<comment type="subunit">
    <text evidence="11">Homodimer.</text>
</comment>
<evidence type="ECO:0000256" key="8">
    <source>
        <dbReference type="ARBA" id="ARBA00022676"/>
    </source>
</evidence>
<dbReference type="RefSeq" id="WP_289511092.1">
    <property type="nucleotide sequence ID" value="NZ_JAUDEA010000005.1"/>
</dbReference>
<dbReference type="CDD" id="cd06223">
    <property type="entry name" value="PRTases_typeI"/>
    <property type="match status" value="1"/>
</dbReference>